<protein>
    <submittedName>
        <fullName evidence="2">Uncharacterized protein</fullName>
    </submittedName>
</protein>
<feature type="region of interest" description="Disordered" evidence="1">
    <location>
        <begin position="48"/>
        <end position="102"/>
    </location>
</feature>
<dbReference type="EMBL" id="JAPDRK010000009">
    <property type="protein sequence ID" value="KAJ9608675.1"/>
    <property type="molecule type" value="Genomic_DNA"/>
</dbReference>
<sequence>MAPIPLCFVVSKPTTLSKADQQRRRSKALSHAAVVAFTRRASGSSNWINITATKGKEKPANKSKTNLHRGRSRPREPSNPSNPTGQPRTDKAASVTSGLSHASEPLDAPTLCYALYEDLDPFLRPAISLTRRERNILHHYLLTTPTYVYGTQPGTFYCPVRDVNVPQIQINRLWLQWTLLYAEKFVVPDDSQKTVTLLARRAKIYSYINELIVDPLACVSDATIAGLAFGSLIEWQVGSLELARRHLGFVRHTLLPKRSGPRALSFHYGFCIYTNLLAVGLGTQAFVSSHTMRKAVRKFVRITSAMQQHSTEILEGDLRHSRSITARQNSKPWVDSQQYRVKRRQVFGHSSTLHGFLVPLDPEDAIYSSHQLVLLWVLNKMLLELRDDVELSVGFLDTLCRYVESHDDPSPFGSGGPRQKRRVMGSGLKSFTLTSMIGYISYSYLPSTTFKSVDWSSESSTQQERPLLRFWENIDMFELLRLLSKQSKYKVAQQLSAWLIGPPPGKILRALGEDELEALGEEMTRAWLEQASGACSSLSSSSGH</sequence>
<reference evidence="2" key="1">
    <citation type="submission" date="2022-10" db="EMBL/GenBank/DDBJ databases">
        <title>Culturing micro-colonial fungi from biological soil crusts in the Mojave desert and describing Neophaeococcomyces mojavensis, and introducing the new genera and species Taxawa tesnikishii.</title>
        <authorList>
            <person name="Kurbessoian T."/>
            <person name="Stajich J.E."/>
        </authorList>
    </citation>
    <scope>NUCLEOTIDE SEQUENCE</scope>
    <source>
        <strain evidence="2">TK_41</strain>
    </source>
</reference>
<dbReference type="AlphaFoldDB" id="A0AA38X8E3"/>
<proteinExistence type="predicted"/>
<organism evidence="2 3">
    <name type="scientific">Cladophialophora chaetospira</name>
    <dbReference type="NCBI Taxonomy" id="386627"/>
    <lineage>
        <taxon>Eukaryota</taxon>
        <taxon>Fungi</taxon>
        <taxon>Dikarya</taxon>
        <taxon>Ascomycota</taxon>
        <taxon>Pezizomycotina</taxon>
        <taxon>Eurotiomycetes</taxon>
        <taxon>Chaetothyriomycetidae</taxon>
        <taxon>Chaetothyriales</taxon>
        <taxon>Herpotrichiellaceae</taxon>
        <taxon>Cladophialophora</taxon>
    </lineage>
</organism>
<evidence type="ECO:0000313" key="3">
    <source>
        <dbReference type="Proteomes" id="UP001172673"/>
    </source>
</evidence>
<keyword evidence="3" id="KW-1185">Reference proteome</keyword>
<dbReference type="Proteomes" id="UP001172673">
    <property type="component" value="Unassembled WGS sequence"/>
</dbReference>
<accession>A0AA38X8E3</accession>
<evidence type="ECO:0000256" key="1">
    <source>
        <dbReference type="SAM" id="MobiDB-lite"/>
    </source>
</evidence>
<name>A0AA38X8E3_9EURO</name>
<comment type="caution">
    <text evidence="2">The sequence shown here is derived from an EMBL/GenBank/DDBJ whole genome shotgun (WGS) entry which is preliminary data.</text>
</comment>
<gene>
    <name evidence="2" type="ORF">H2200_006446</name>
</gene>
<evidence type="ECO:0000313" key="2">
    <source>
        <dbReference type="EMBL" id="KAJ9608675.1"/>
    </source>
</evidence>